<dbReference type="InterPro" id="IPR015526">
    <property type="entry name" value="Frizzled/SFRP"/>
</dbReference>
<gene>
    <name evidence="6" type="ORF">LSH36_208g03036</name>
</gene>
<evidence type="ECO:0000256" key="3">
    <source>
        <dbReference type="PROSITE-ProRule" id="PRU00090"/>
    </source>
</evidence>
<sequence length="500" mass="56400">MMDRCLLLDAARSLMIITSLYVIQTVRAQGSGFYDGADPDDLLELSSRCEPITIRLCLDVPYNMTIYPNLMGNDNQDDANLEVQQFFPLVKINCSPHLAWFLCSLYAPVCTILDQAIPPCRNLCQISRRGCEPIMNNFGFRWPDKMNCDIFPTTDLCIKEQPGFSEIWSTALPEWTTDTHIQDSSTDKYGISSPLPDTPISCQPIETPLCKDIVSYEMSATPNVFNHSDQFTALLALHEWQPIVTSSCSQYLELILCHVYLPPCPELEDHTSSGELSSTADDVLCRRLCEEARTNCTDVLKTVRFPWPKELSCDVFPVCDNYKTTSSSLKTDEEKVLETGVDKKTSISCHPVRSPICQLGQYNYTMMPNSLGHTSQKEAATELRRFRKLLALKCGPELQPIICRVLFPPCGRDQPGFIPDPFQDTVQHPGSTRSALCRFIEEKCGQFIEEVGISWPENNLCLFDDNHTSGNGGLKTIHFSSSKWIKVFILVSFGFEVIRY</sequence>
<dbReference type="EMBL" id="JAODUP010000208">
    <property type="protein sequence ID" value="KAK2156647.1"/>
    <property type="molecule type" value="Genomic_DNA"/>
</dbReference>
<feature type="disulfide bond" evidence="3">
    <location>
        <begin position="437"/>
        <end position="461"/>
    </location>
</feature>
<dbReference type="GO" id="GO:0060070">
    <property type="term" value="P:canonical Wnt signaling pathway"/>
    <property type="evidence" value="ECO:0007669"/>
    <property type="project" value="TreeGrafter"/>
</dbReference>
<feature type="domain" description="FZ" evidence="5">
    <location>
        <begin position="44"/>
        <end position="160"/>
    </location>
</feature>
<dbReference type="PANTHER" id="PTHR11309">
    <property type="entry name" value="FRIZZLED"/>
    <property type="match status" value="1"/>
</dbReference>
<evidence type="ECO:0000313" key="6">
    <source>
        <dbReference type="EMBL" id="KAK2156647.1"/>
    </source>
</evidence>
<feature type="domain" description="FZ" evidence="5">
    <location>
        <begin position="344"/>
        <end position="461"/>
    </location>
</feature>
<feature type="disulfide bond" evidence="3">
    <location>
        <begin position="49"/>
        <end position="110"/>
    </location>
</feature>
<comment type="caution">
    <text evidence="6">The sequence shown here is derived from an EMBL/GenBank/DDBJ whole genome shotgun (WGS) entry which is preliminary data.</text>
</comment>
<protein>
    <recommendedName>
        <fullName evidence="5">FZ domain-containing protein</fullName>
    </recommendedName>
</protein>
<keyword evidence="2 3" id="KW-1015">Disulfide bond</keyword>
<keyword evidence="1" id="KW-0217">Developmental protein</keyword>
<dbReference type="Pfam" id="PF01392">
    <property type="entry name" value="Fz"/>
    <property type="match status" value="3"/>
</dbReference>
<evidence type="ECO:0000256" key="2">
    <source>
        <dbReference type="ARBA" id="ARBA00023157"/>
    </source>
</evidence>
<name>A0AAD9JPN9_9ANNE</name>
<feature type="signal peptide" evidence="4">
    <location>
        <begin position="1"/>
        <end position="28"/>
    </location>
</feature>
<evidence type="ECO:0000259" key="5">
    <source>
        <dbReference type="PROSITE" id="PS50038"/>
    </source>
</evidence>
<dbReference type="InterPro" id="IPR020067">
    <property type="entry name" value="Frizzled_dom"/>
</dbReference>
<feature type="disulfide bond" evidence="3">
    <location>
        <begin position="124"/>
        <end position="148"/>
    </location>
</feature>
<dbReference type="GO" id="GO:0005886">
    <property type="term" value="C:plasma membrane"/>
    <property type="evidence" value="ECO:0007669"/>
    <property type="project" value="TreeGrafter"/>
</dbReference>
<dbReference type="GO" id="GO:0035567">
    <property type="term" value="P:non-canonical Wnt signaling pathway"/>
    <property type="evidence" value="ECO:0007669"/>
    <property type="project" value="TreeGrafter"/>
</dbReference>
<feature type="disulfide bond" evidence="3">
    <location>
        <begin position="57"/>
        <end position="103"/>
    </location>
</feature>
<feature type="disulfide bond" evidence="3">
    <location>
        <begin position="289"/>
        <end position="313"/>
    </location>
</feature>
<dbReference type="GO" id="GO:0017147">
    <property type="term" value="F:Wnt-protein binding"/>
    <property type="evidence" value="ECO:0007669"/>
    <property type="project" value="TreeGrafter"/>
</dbReference>
<dbReference type="CDD" id="cd07066">
    <property type="entry name" value="CRD_FZ"/>
    <property type="match status" value="1"/>
</dbReference>
<organism evidence="6 7">
    <name type="scientific">Paralvinella palmiformis</name>
    <dbReference type="NCBI Taxonomy" id="53620"/>
    <lineage>
        <taxon>Eukaryota</taxon>
        <taxon>Metazoa</taxon>
        <taxon>Spiralia</taxon>
        <taxon>Lophotrochozoa</taxon>
        <taxon>Annelida</taxon>
        <taxon>Polychaeta</taxon>
        <taxon>Sedentaria</taxon>
        <taxon>Canalipalpata</taxon>
        <taxon>Terebellida</taxon>
        <taxon>Terebelliformia</taxon>
        <taxon>Alvinellidae</taxon>
        <taxon>Paralvinella</taxon>
    </lineage>
</organism>
<dbReference type="PROSITE" id="PS50038">
    <property type="entry name" value="FZ"/>
    <property type="match status" value="3"/>
</dbReference>
<dbReference type="SUPFAM" id="SSF63501">
    <property type="entry name" value="Frizzled cysteine-rich domain"/>
    <property type="match status" value="3"/>
</dbReference>
<feature type="disulfide bond" evidence="3">
    <location>
        <begin position="349"/>
        <end position="410"/>
    </location>
</feature>
<reference evidence="6" key="1">
    <citation type="journal article" date="2023" name="Mol. Biol. Evol.">
        <title>Third-Generation Sequencing Reveals the Adaptive Role of the Epigenome in Three Deep-Sea Polychaetes.</title>
        <authorList>
            <person name="Perez M."/>
            <person name="Aroh O."/>
            <person name="Sun Y."/>
            <person name="Lan Y."/>
            <person name="Juniper S.K."/>
            <person name="Young C.R."/>
            <person name="Angers B."/>
            <person name="Qian P.Y."/>
        </authorList>
    </citation>
    <scope>NUCLEOTIDE SEQUENCE</scope>
    <source>
        <strain evidence="6">P08H-3</strain>
    </source>
</reference>
<dbReference type="Proteomes" id="UP001208570">
    <property type="component" value="Unassembled WGS sequence"/>
</dbReference>
<feature type="disulfide bond" evidence="3">
    <location>
        <begin position="357"/>
        <end position="403"/>
    </location>
</feature>
<evidence type="ECO:0000256" key="1">
    <source>
        <dbReference type="ARBA" id="ARBA00022473"/>
    </source>
</evidence>
<evidence type="ECO:0000256" key="4">
    <source>
        <dbReference type="SAM" id="SignalP"/>
    </source>
</evidence>
<dbReference type="Gene3D" id="1.10.2000.10">
    <property type="entry name" value="Frizzled cysteine-rich domain"/>
    <property type="match status" value="3"/>
</dbReference>
<comment type="caution">
    <text evidence="3">Lacks conserved residue(s) required for the propagation of feature annotation.</text>
</comment>
<feature type="domain" description="FZ" evidence="5">
    <location>
        <begin position="197"/>
        <end position="322"/>
    </location>
</feature>
<keyword evidence="4" id="KW-0732">Signal</keyword>
<keyword evidence="7" id="KW-1185">Reference proteome</keyword>
<proteinExistence type="predicted"/>
<dbReference type="GO" id="GO:0042813">
    <property type="term" value="F:Wnt receptor activity"/>
    <property type="evidence" value="ECO:0007669"/>
    <property type="project" value="TreeGrafter"/>
</dbReference>
<evidence type="ECO:0000313" key="7">
    <source>
        <dbReference type="Proteomes" id="UP001208570"/>
    </source>
</evidence>
<dbReference type="SMART" id="SM00063">
    <property type="entry name" value="FRI"/>
    <property type="match status" value="3"/>
</dbReference>
<dbReference type="PANTHER" id="PTHR11309:SF47">
    <property type="entry name" value="FRIZZLED"/>
    <property type="match status" value="1"/>
</dbReference>
<dbReference type="AlphaFoldDB" id="A0AAD9JPN9"/>
<dbReference type="InterPro" id="IPR036790">
    <property type="entry name" value="Frizzled_dom_sf"/>
</dbReference>
<feature type="chain" id="PRO_5042185190" description="FZ domain-containing protein" evidence="4">
    <location>
        <begin position="29"/>
        <end position="500"/>
    </location>
</feature>
<accession>A0AAD9JPN9</accession>